<evidence type="ECO:0000313" key="2">
    <source>
        <dbReference type="Proteomes" id="UP000268014"/>
    </source>
</evidence>
<gene>
    <name evidence="1" type="ORF">HPLM_LOCUS4677</name>
</gene>
<name>A0A0N4W486_HAEPC</name>
<dbReference type="WBParaSite" id="HPLM_0000468501-mRNA-1">
    <property type="protein sequence ID" value="HPLM_0000468501-mRNA-1"/>
    <property type="gene ID" value="HPLM_0000468501"/>
</dbReference>
<protein>
    <submittedName>
        <fullName evidence="3">Neur_chan_LBD domain-containing protein</fullName>
    </submittedName>
</protein>
<accession>A0A0N4W486</accession>
<dbReference type="Proteomes" id="UP000268014">
    <property type="component" value="Unassembled WGS sequence"/>
</dbReference>
<evidence type="ECO:0000313" key="3">
    <source>
        <dbReference type="WBParaSite" id="HPLM_0000468501-mRNA-1"/>
    </source>
</evidence>
<dbReference type="AlphaFoldDB" id="A0A0N4W486"/>
<reference evidence="1 2" key="2">
    <citation type="submission" date="2018-11" db="EMBL/GenBank/DDBJ databases">
        <authorList>
            <consortium name="Pathogen Informatics"/>
        </authorList>
    </citation>
    <scope>NUCLEOTIDE SEQUENCE [LARGE SCALE GENOMIC DNA]</scope>
    <source>
        <strain evidence="1 2">MHpl1</strain>
    </source>
</reference>
<sequence length="34" mass="3942">MWVLRETVVALMVVLDMGHVTLRASEFSDIQTRH</sequence>
<reference evidence="3" key="1">
    <citation type="submission" date="2017-02" db="UniProtKB">
        <authorList>
            <consortium name="WormBaseParasite"/>
        </authorList>
    </citation>
    <scope>IDENTIFICATION</scope>
</reference>
<organism evidence="3">
    <name type="scientific">Haemonchus placei</name>
    <name type="common">Barber's pole worm</name>
    <dbReference type="NCBI Taxonomy" id="6290"/>
    <lineage>
        <taxon>Eukaryota</taxon>
        <taxon>Metazoa</taxon>
        <taxon>Ecdysozoa</taxon>
        <taxon>Nematoda</taxon>
        <taxon>Chromadorea</taxon>
        <taxon>Rhabditida</taxon>
        <taxon>Rhabditina</taxon>
        <taxon>Rhabditomorpha</taxon>
        <taxon>Strongyloidea</taxon>
        <taxon>Trichostrongylidae</taxon>
        <taxon>Haemonchus</taxon>
    </lineage>
</organism>
<proteinExistence type="predicted"/>
<evidence type="ECO:0000313" key="1">
    <source>
        <dbReference type="EMBL" id="VDO23775.1"/>
    </source>
</evidence>
<dbReference type="EMBL" id="UZAF01016236">
    <property type="protein sequence ID" value="VDO23775.1"/>
    <property type="molecule type" value="Genomic_DNA"/>
</dbReference>
<keyword evidence="2" id="KW-1185">Reference proteome</keyword>